<dbReference type="Gramene" id="AUR62036310-RA">
    <property type="protein sequence ID" value="AUR62036310-RA:cds"/>
    <property type="gene ID" value="AUR62036310"/>
</dbReference>
<accession>A0A803MWE5</accession>
<dbReference type="PANTHER" id="PTHR11439:SF463">
    <property type="entry name" value="REVERSE TRANSCRIPTASE TY1_COPIA-TYPE DOMAIN-CONTAINING PROTEIN"/>
    <property type="match status" value="1"/>
</dbReference>
<evidence type="ECO:0000313" key="2">
    <source>
        <dbReference type="Proteomes" id="UP000596660"/>
    </source>
</evidence>
<reference evidence="1" key="2">
    <citation type="submission" date="2021-03" db="UniProtKB">
        <authorList>
            <consortium name="EnsemblPlants"/>
        </authorList>
    </citation>
    <scope>IDENTIFICATION</scope>
</reference>
<reference evidence="1" key="1">
    <citation type="journal article" date="2017" name="Nature">
        <title>The genome of Chenopodium quinoa.</title>
        <authorList>
            <person name="Jarvis D.E."/>
            <person name="Ho Y.S."/>
            <person name="Lightfoot D.J."/>
            <person name="Schmoeckel S.M."/>
            <person name="Li B."/>
            <person name="Borm T.J.A."/>
            <person name="Ohyanagi H."/>
            <person name="Mineta K."/>
            <person name="Michell C.T."/>
            <person name="Saber N."/>
            <person name="Kharbatia N.M."/>
            <person name="Rupper R.R."/>
            <person name="Sharp A.R."/>
            <person name="Dally N."/>
            <person name="Boughton B.A."/>
            <person name="Woo Y.H."/>
            <person name="Gao G."/>
            <person name="Schijlen E.G.W.M."/>
            <person name="Guo X."/>
            <person name="Momin A.A."/>
            <person name="Negrao S."/>
            <person name="Al-Babili S."/>
            <person name="Gehring C."/>
            <person name="Roessner U."/>
            <person name="Jung C."/>
            <person name="Murphy K."/>
            <person name="Arold S.T."/>
            <person name="Gojobori T."/>
            <person name="van der Linden C.G."/>
            <person name="van Loo E.N."/>
            <person name="Jellen E.N."/>
            <person name="Maughan P.J."/>
            <person name="Tester M."/>
        </authorList>
    </citation>
    <scope>NUCLEOTIDE SEQUENCE [LARGE SCALE GENOMIC DNA]</scope>
    <source>
        <strain evidence="1">cv. PI 614886</strain>
    </source>
</reference>
<dbReference type="EnsemblPlants" id="AUR62036310-RA">
    <property type="protein sequence ID" value="AUR62036310-RA:cds"/>
    <property type="gene ID" value="AUR62036310"/>
</dbReference>
<evidence type="ECO:0000313" key="1">
    <source>
        <dbReference type="EnsemblPlants" id="AUR62036310-RA:cds"/>
    </source>
</evidence>
<dbReference type="Proteomes" id="UP000596660">
    <property type="component" value="Unplaced"/>
</dbReference>
<proteinExistence type="predicted"/>
<sequence length="123" mass="13835">MSDCETMATPMATNEKFSKYDGKEKVDESLFVACSKEDSREYQREEEPWNNIGSKSISWSSKKQATGVLSSSEADYISDTSAACEAVRLRRILQDLRQDTEDPTTIHCDNMSAITMTKESSFP</sequence>
<organism evidence="1 2">
    <name type="scientific">Chenopodium quinoa</name>
    <name type="common">Quinoa</name>
    <dbReference type="NCBI Taxonomy" id="63459"/>
    <lineage>
        <taxon>Eukaryota</taxon>
        <taxon>Viridiplantae</taxon>
        <taxon>Streptophyta</taxon>
        <taxon>Embryophyta</taxon>
        <taxon>Tracheophyta</taxon>
        <taxon>Spermatophyta</taxon>
        <taxon>Magnoliopsida</taxon>
        <taxon>eudicotyledons</taxon>
        <taxon>Gunneridae</taxon>
        <taxon>Pentapetalae</taxon>
        <taxon>Caryophyllales</taxon>
        <taxon>Chenopodiaceae</taxon>
        <taxon>Chenopodioideae</taxon>
        <taxon>Atripliceae</taxon>
        <taxon>Chenopodium</taxon>
    </lineage>
</organism>
<name>A0A803MWE5_CHEQI</name>
<protein>
    <submittedName>
        <fullName evidence="1">Uncharacterized protein</fullName>
    </submittedName>
</protein>
<dbReference type="AlphaFoldDB" id="A0A803MWE5"/>
<keyword evidence="2" id="KW-1185">Reference proteome</keyword>
<dbReference type="PANTHER" id="PTHR11439">
    <property type="entry name" value="GAG-POL-RELATED RETROTRANSPOSON"/>
    <property type="match status" value="1"/>
</dbReference>